<evidence type="ECO:0000256" key="6">
    <source>
        <dbReference type="RuleBase" id="RU003479"/>
    </source>
</evidence>
<name>A0A336M431_CULSO</name>
<dbReference type="VEuPathDB" id="VectorBase:CSON009457"/>
<sequence length="164" mass="17737">MIDDFKIILYILKTSPFASITVIPTGASISTSAPLLPTSLNLELSSPFVAITSPVGYFFKIPRNSQAVKKLIPLLDRVLVQRFEAVTKTKGGIVIPEKAQAKVLHATVVAVGPGARNKNGDFIPPAVQPGDKILLPEYGGTKVEIENQEYHLFREADILAKVEG</sequence>
<evidence type="ECO:0000313" key="7">
    <source>
        <dbReference type="EMBL" id="SSX03333.1"/>
    </source>
</evidence>
<dbReference type="SUPFAM" id="SSF50129">
    <property type="entry name" value="GroES-like"/>
    <property type="match status" value="1"/>
</dbReference>
<dbReference type="CDD" id="cd00320">
    <property type="entry name" value="cpn10"/>
    <property type="match status" value="1"/>
</dbReference>
<dbReference type="GO" id="GO:0051082">
    <property type="term" value="F:unfolded protein binding"/>
    <property type="evidence" value="ECO:0007669"/>
    <property type="project" value="TreeGrafter"/>
</dbReference>
<dbReference type="InterPro" id="IPR020818">
    <property type="entry name" value="Chaperonin_GroES"/>
</dbReference>
<dbReference type="SMART" id="SM00883">
    <property type="entry name" value="Cpn10"/>
    <property type="match status" value="1"/>
</dbReference>
<organism evidence="8">
    <name type="scientific">Culicoides sonorensis</name>
    <name type="common">Biting midge</name>
    <dbReference type="NCBI Taxonomy" id="179676"/>
    <lineage>
        <taxon>Eukaryota</taxon>
        <taxon>Metazoa</taxon>
        <taxon>Ecdysozoa</taxon>
        <taxon>Arthropoda</taxon>
        <taxon>Hexapoda</taxon>
        <taxon>Insecta</taxon>
        <taxon>Pterygota</taxon>
        <taxon>Neoptera</taxon>
        <taxon>Endopterygota</taxon>
        <taxon>Diptera</taxon>
        <taxon>Nematocera</taxon>
        <taxon>Chironomoidea</taxon>
        <taxon>Ceratopogonidae</taxon>
        <taxon>Ceratopogoninae</taxon>
        <taxon>Culicoides</taxon>
        <taxon>Monoculicoides</taxon>
    </lineage>
</organism>
<dbReference type="InterPro" id="IPR037124">
    <property type="entry name" value="Chaperonin_GroES_sf"/>
</dbReference>
<dbReference type="GO" id="GO:0044183">
    <property type="term" value="F:protein folding chaperone"/>
    <property type="evidence" value="ECO:0007669"/>
    <property type="project" value="InterPro"/>
</dbReference>
<dbReference type="Gene3D" id="2.30.33.40">
    <property type="entry name" value="GroES chaperonin"/>
    <property type="match status" value="1"/>
</dbReference>
<dbReference type="GO" id="GO:0005759">
    <property type="term" value="C:mitochondrial matrix"/>
    <property type="evidence" value="ECO:0007669"/>
    <property type="project" value="TreeGrafter"/>
</dbReference>
<evidence type="ECO:0000313" key="8">
    <source>
        <dbReference type="EMBL" id="SSX23699.1"/>
    </source>
</evidence>
<dbReference type="GO" id="GO:0051087">
    <property type="term" value="F:protein-folding chaperone binding"/>
    <property type="evidence" value="ECO:0007669"/>
    <property type="project" value="TreeGrafter"/>
</dbReference>
<evidence type="ECO:0000256" key="4">
    <source>
        <dbReference type="ARBA" id="ARBA00029976"/>
    </source>
</evidence>
<accession>A0A336M431</accession>
<keyword evidence="3 6" id="KW-0143">Chaperone</keyword>
<dbReference type="InterPro" id="IPR011032">
    <property type="entry name" value="GroES-like_sf"/>
</dbReference>
<dbReference type="PANTHER" id="PTHR10772">
    <property type="entry name" value="10 KDA HEAT SHOCK PROTEIN"/>
    <property type="match status" value="1"/>
</dbReference>
<reference evidence="7" key="1">
    <citation type="submission" date="2018-04" db="EMBL/GenBank/DDBJ databases">
        <authorList>
            <person name="Go L.Y."/>
            <person name="Mitchell J.A."/>
        </authorList>
    </citation>
    <scope>NUCLEOTIDE SEQUENCE</scope>
    <source>
        <tissue evidence="7">Whole organism</tissue>
    </source>
</reference>
<dbReference type="GO" id="GO:0046872">
    <property type="term" value="F:metal ion binding"/>
    <property type="evidence" value="ECO:0007669"/>
    <property type="project" value="TreeGrafter"/>
</dbReference>
<proteinExistence type="inferred from homology"/>
<evidence type="ECO:0000256" key="5">
    <source>
        <dbReference type="ARBA" id="ARBA00031971"/>
    </source>
</evidence>
<dbReference type="GO" id="GO:0005524">
    <property type="term" value="F:ATP binding"/>
    <property type="evidence" value="ECO:0007669"/>
    <property type="project" value="InterPro"/>
</dbReference>
<dbReference type="PROSITE" id="PS00681">
    <property type="entry name" value="CHAPERONINS_CPN10"/>
    <property type="match status" value="1"/>
</dbReference>
<dbReference type="AlphaFoldDB" id="A0A336M431"/>
<dbReference type="EMBL" id="UFQT01000375">
    <property type="protein sequence ID" value="SSX23699.1"/>
    <property type="molecule type" value="Genomic_DNA"/>
</dbReference>
<gene>
    <name evidence="8" type="primary">CSON009457</name>
</gene>
<evidence type="ECO:0000256" key="2">
    <source>
        <dbReference type="ARBA" id="ARBA00018842"/>
    </source>
</evidence>
<dbReference type="FunFam" id="2.30.33.40:FF:000002">
    <property type="entry name" value="10 kDa chaperonin, mitochondrial"/>
    <property type="match status" value="1"/>
</dbReference>
<evidence type="ECO:0000256" key="3">
    <source>
        <dbReference type="ARBA" id="ARBA00023186"/>
    </source>
</evidence>
<dbReference type="InterPro" id="IPR018369">
    <property type="entry name" value="Chaprnonin_Cpn10_CS"/>
</dbReference>
<comment type="similarity">
    <text evidence="1 6">Belongs to the GroES chaperonin family.</text>
</comment>
<dbReference type="PRINTS" id="PR00297">
    <property type="entry name" value="CHAPERONIN10"/>
</dbReference>
<reference evidence="8" key="2">
    <citation type="submission" date="2018-07" db="EMBL/GenBank/DDBJ databases">
        <authorList>
            <person name="Quirk P.G."/>
            <person name="Krulwich T.A."/>
        </authorList>
    </citation>
    <scope>NUCLEOTIDE SEQUENCE</scope>
</reference>
<dbReference type="EMBL" id="UFQS01000375">
    <property type="protein sequence ID" value="SSX03333.1"/>
    <property type="molecule type" value="Genomic_DNA"/>
</dbReference>
<dbReference type="Pfam" id="PF00166">
    <property type="entry name" value="Cpn10"/>
    <property type="match status" value="1"/>
</dbReference>
<evidence type="ECO:0000256" key="1">
    <source>
        <dbReference type="ARBA" id="ARBA00006975"/>
    </source>
</evidence>
<dbReference type="HAMAP" id="MF_00580">
    <property type="entry name" value="CH10"/>
    <property type="match status" value="1"/>
</dbReference>
<protein>
    <recommendedName>
        <fullName evidence="2">10 kDa heat shock protein, mitochondrial</fullName>
    </recommendedName>
    <alternativeName>
        <fullName evidence="4">10 kDa chaperonin</fullName>
    </alternativeName>
    <alternativeName>
        <fullName evidence="5">Chaperonin 10</fullName>
    </alternativeName>
</protein>
<dbReference type="PANTHER" id="PTHR10772:SF0">
    <property type="entry name" value="10 KDA HEAT SHOCK PROTEIN, MITOCHONDRIAL"/>
    <property type="match status" value="1"/>
</dbReference>